<evidence type="ECO:0000259" key="9">
    <source>
        <dbReference type="PROSITE" id="PS51324"/>
    </source>
</evidence>
<dbReference type="SUPFAM" id="SSF69000">
    <property type="entry name" value="FAD-dependent thiol oxidase"/>
    <property type="match status" value="1"/>
</dbReference>
<dbReference type="Proteomes" id="UP000054350">
    <property type="component" value="Unassembled WGS sequence"/>
</dbReference>
<evidence type="ECO:0000256" key="5">
    <source>
        <dbReference type="ARBA" id="ARBA00023157"/>
    </source>
</evidence>
<dbReference type="GO" id="GO:0016971">
    <property type="term" value="F:flavin-dependent sulfhydryl oxidase activity"/>
    <property type="evidence" value="ECO:0007669"/>
    <property type="project" value="InterPro"/>
</dbReference>
<keyword evidence="8" id="KW-0732">Signal</keyword>
<protein>
    <recommendedName>
        <fullName evidence="6">Sulfhydryl oxidase</fullName>
        <ecNumber evidence="6">1.8.3.2</ecNumber>
    </recommendedName>
</protein>
<keyword evidence="4 6" id="KW-0560">Oxidoreductase</keyword>
<evidence type="ECO:0000256" key="3">
    <source>
        <dbReference type="ARBA" id="ARBA00022827"/>
    </source>
</evidence>
<dbReference type="Gene3D" id="1.20.120.310">
    <property type="entry name" value="ERV/ALR sulfhydryl oxidase domain"/>
    <property type="match status" value="1"/>
</dbReference>
<dbReference type="EC" id="1.8.3.2" evidence="6"/>
<evidence type="ECO:0000256" key="6">
    <source>
        <dbReference type="RuleBase" id="RU371123"/>
    </source>
</evidence>
<gene>
    <name evidence="10" type="ORF">AMAG_01191</name>
</gene>
<keyword evidence="3 6" id="KW-0274">FAD</keyword>
<dbReference type="InterPro" id="IPR017905">
    <property type="entry name" value="ERV/ALR_sulphydryl_oxidase"/>
</dbReference>
<organism evidence="10 11">
    <name type="scientific">Allomyces macrogynus (strain ATCC 38327)</name>
    <name type="common">Allomyces javanicus var. macrogynus</name>
    <dbReference type="NCBI Taxonomy" id="578462"/>
    <lineage>
        <taxon>Eukaryota</taxon>
        <taxon>Fungi</taxon>
        <taxon>Fungi incertae sedis</taxon>
        <taxon>Blastocladiomycota</taxon>
        <taxon>Blastocladiomycetes</taxon>
        <taxon>Blastocladiales</taxon>
        <taxon>Blastocladiaceae</taxon>
        <taxon>Allomyces</taxon>
    </lineage>
</organism>
<keyword evidence="5" id="KW-1015">Disulfide bond</keyword>
<dbReference type="OrthoDB" id="59470at2759"/>
<dbReference type="InterPro" id="IPR036774">
    <property type="entry name" value="ERV/ALR_sulphydryl_oxid_sf"/>
</dbReference>
<proteinExistence type="predicted"/>
<evidence type="ECO:0000256" key="4">
    <source>
        <dbReference type="ARBA" id="ARBA00023002"/>
    </source>
</evidence>
<accession>A0A0L0RYX7</accession>
<evidence type="ECO:0000256" key="7">
    <source>
        <dbReference type="SAM" id="MobiDB-lite"/>
    </source>
</evidence>
<evidence type="ECO:0000256" key="2">
    <source>
        <dbReference type="ARBA" id="ARBA00022630"/>
    </source>
</evidence>
<dbReference type="PANTHER" id="PTHR12645">
    <property type="entry name" value="ALR/ERV"/>
    <property type="match status" value="1"/>
</dbReference>
<dbReference type="EMBL" id="GG745329">
    <property type="protein sequence ID" value="KNE55281.1"/>
    <property type="molecule type" value="Genomic_DNA"/>
</dbReference>
<dbReference type="PANTHER" id="PTHR12645:SF1">
    <property type="entry name" value="FAD-LINKED SULFHYDRYL OXIDASE ERV2"/>
    <property type="match status" value="1"/>
</dbReference>
<evidence type="ECO:0000313" key="10">
    <source>
        <dbReference type="EMBL" id="KNE55281.1"/>
    </source>
</evidence>
<reference evidence="11" key="2">
    <citation type="submission" date="2009-11" db="EMBL/GenBank/DDBJ databases">
        <title>The Genome Sequence of Allomyces macrogynus strain ATCC 38327.</title>
        <authorList>
            <consortium name="The Broad Institute Genome Sequencing Platform"/>
            <person name="Russ C."/>
            <person name="Cuomo C."/>
            <person name="Shea T."/>
            <person name="Young S.K."/>
            <person name="Zeng Q."/>
            <person name="Koehrsen M."/>
            <person name="Haas B."/>
            <person name="Borodovsky M."/>
            <person name="Guigo R."/>
            <person name="Alvarado L."/>
            <person name="Berlin A."/>
            <person name="Borenstein D."/>
            <person name="Chen Z."/>
            <person name="Engels R."/>
            <person name="Freedman E."/>
            <person name="Gellesch M."/>
            <person name="Goldberg J."/>
            <person name="Griggs A."/>
            <person name="Gujja S."/>
            <person name="Heiman D."/>
            <person name="Hepburn T."/>
            <person name="Howarth C."/>
            <person name="Jen D."/>
            <person name="Larson L."/>
            <person name="Lewis B."/>
            <person name="Mehta T."/>
            <person name="Park D."/>
            <person name="Pearson M."/>
            <person name="Roberts A."/>
            <person name="Saif S."/>
            <person name="Shenoy N."/>
            <person name="Sisk P."/>
            <person name="Stolte C."/>
            <person name="Sykes S."/>
            <person name="Walk T."/>
            <person name="White J."/>
            <person name="Yandava C."/>
            <person name="Burger G."/>
            <person name="Gray M.W."/>
            <person name="Holland P.W.H."/>
            <person name="King N."/>
            <person name="Lang F.B.F."/>
            <person name="Roger A.J."/>
            <person name="Ruiz-Trillo I."/>
            <person name="Lander E."/>
            <person name="Nusbaum C."/>
        </authorList>
    </citation>
    <scope>NUCLEOTIDE SEQUENCE [LARGE SCALE GENOMIC DNA]</scope>
    <source>
        <strain evidence="11">ATCC 38327</strain>
    </source>
</reference>
<dbReference type="InterPro" id="IPR039799">
    <property type="entry name" value="ALR/ERV"/>
</dbReference>
<comment type="catalytic activity">
    <reaction evidence="6">
        <text>2 R'C(R)SH + O2 = R'C(R)S-S(R)CR' + H2O2</text>
        <dbReference type="Rhea" id="RHEA:17357"/>
        <dbReference type="ChEBI" id="CHEBI:15379"/>
        <dbReference type="ChEBI" id="CHEBI:16240"/>
        <dbReference type="ChEBI" id="CHEBI:16520"/>
        <dbReference type="ChEBI" id="CHEBI:17412"/>
        <dbReference type="EC" id="1.8.3.2"/>
    </reaction>
</comment>
<feature type="signal peptide" evidence="8">
    <location>
        <begin position="1"/>
        <end position="26"/>
    </location>
</feature>
<evidence type="ECO:0000256" key="8">
    <source>
        <dbReference type="SAM" id="SignalP"/>
    </source>
</evidence>
<dbReference type="AlphaFoldDB" id="A0A0L0RYX7"/>
<evidence type="ECO:0000313" key="11">
    <source>
        <dbReference type="Proteomes" id="UP000054350"/>
    </source>
</evidence>
<feature type="domain" description="ERV/ALR sulfhydryl oxidase" evidence="9">
    <location>
        <begin position="98"/>
        <end position="200"/>
    </location>
</feature>
<name>A0A0L0RYX7_ALLM3</name>
<feature type="compositionally biased region" description="Low complexity" evidence="7">
    <location>
        <begin position="273"/>
        <end position="282"/>
    </location>
</feature>
<dbReference type="GO" id="GO:0050660">
    <property type="term" value="F:flavin adenine dinucleotide binding"/>
    <property type="evidence" value="ECO:0007669"/>
    <property type="project" value="TreeGrafter"/>
</dbReference>
<dbReference type="PROSITE" id="PS51324">
    <property type="entry name" value="ERV_ALR"/>
    <property type="match status" value="1"/>
</dbReference>
<sequence length="309" mass="32870">MNTTRRLLVLLGLVVLVLVSILLSSASAPDATGAPRSSMAQLAPPSNDMDDSTASAAAFTVWLRSKTQAVVDRIQAASSSSSGAPHHLGAAIMPKMGNQTLRAALGRSSWHLIHTMGNTYPNAPQPDEQESMRLFIYLIGRLYPCGDCAEHFQAMLRTHPPEPHLGSRDALSQYLCKLHNKANLRLGHTVFDCNKVGDRWKCGCADEGAPKAAGSTAAAAADEEEEEDPEIKALSPLERTLLVERRSLFDEDYAALLARKQKEVAVRDALSRGDAPAAAGSSPAGGDGVATVPPAVKAHDKPRVPILDA</sequence>
<reference evidence="10 11" key="1">
    <citation type="submission" date="2009-11" db="EMBL/GenBank/DDBJ databases">
        <title>Annotation of Allomyces macrogynus ATCC 38327.</title>
        <authorList>
            <consortium name="The Broad Institute Genome Sequencing Platform"/>
            <person name="Russ C."/>
            <person name="Cuomo C."/>
            <person name="Burger G."/>
            <person name="Gray M.W."/>
            <person name="Holland P.W.H."/>
            <person name="King N."/>
            <person name="Lang F.B.F."/>
            <person name="Roger A.J."/>
            <person name="Ruiz-Trillo I."/>
            <person name="Young S.K."/>
            <person name="Zeng Q."/>
            <person name="Gargeya S."/>
            <person name="Fitzgerald M."/>
            <person name="Haas B."/>
            <person name="Abouelleil A."/>
            <person name="Alvarado L."/>
            <person name="Arachchi H.M."/>
            <person name="Berlin A."/>
            <person name="Chapman S.B."/>
            <person name="Gearin G."/>
            <person name="Goldberg J."/>
            <person name="Griggs A."/>
            <person name="Gujja S."/>
            <person name="Hansen M."/>
            <person name="Heiman D."/>
            <person name="Howarth C."/>
            <person name="Larimer J."/>
            <person name="Lui A."/>
            <person name="MacDonald P.J.P."/>
            <person name="McCowen C."/>
            <person name="Montmayeur A."/>
            <person name="Murphy C."/>
            <person name="Neiman D."/>
            <person name="Pearson M."/>
            <person name="Priest M."/>
            <person name="Roberts A."/>
            <person name="Saif S."/>
            <person name="Shea T."/>
            <person name="Sisk P."/>
            <person name="Stolte C."/>
            <person name="Sykes S."/>
            <person name="Wortman J."/>
            <person name="Nusbaum C."/>
            <person name="Birren B."/>
        </authorList>
    </citation>
    <scope>NUCLEOTIDE SEQUENCE [LARGE SCALE GENOMIC DNA]</scope>
    <source>
        <strain evidence="10 11">ATCC 38327</strain>
    </source>
</reference>
<dbReference type="GO" id="GO:0005739">
    <property type="term" value="C:mitochondrion"/>
    <property type="evidence" value="ECO:0007669"/>
    <property type="project" value="TreeGrafter"/>
</dbReference>
<feature type="region of interest" description="Disordered" evidence="7">
    <location>
        <begin position="267"/>
        <end position="309"/>
    </location>
</feature>
<dbReference type="STRING" id="578462.A0A0L0RYX7"/>
<feature type="chain" id="PRO_5005547783" description="Sulfhydryl oxidase" evidence="8">
    <location>
        <begin position="27"/>
        <end position="309"/>
    </location>
</feature>
<keyword evidence="2 6" id="KW-0285">Flavoprotein</keyword>
<keyword evidence="11" id="KW-1185">Reference proteome</keyword>
<dbReference type="eggNOG" id="KOG3355">
    <property type="taxonomic scope" value="Eukaryota"/>
</dbReference>
<evidence type="ECO:0000256" key="1">
    <source>
        <dbReference type="ARBA" id="ARBA00001974"/>
    </source>
</evidence>
<comment type="cofactor">
    <cofactor evidence="1 6">
        <name>FAD</name>
        <dbReference type="ChEBI" id="CHEBI:57692"/>
    </cofactor>
</comment>
<feature type="region of interest" description="Disordered" evidence="7">
    <location>
        <begin position="28"/>
        <end position="51"/>
    </location>
</feature>
<dbReference type="Pfam" id="PF04777">
    <property type="entry name" value="Evr1_Alr"/>
    <property type="match status" value="1"/>
</dbReference>
<dbReference type="VEuPathDB" id="FungiDB:AMAG_01191"/>